<name>A0A443VPA8_RAOPL</name>
<dbReference type="Proteomes" id="UP000288843">
    <property type="component" value="Unassembled WGS sequence"/>
</dbReference>
<comment type="caution">
    <text evidence="1">The sequence shown here is derived from an EMBL/GenBank/DDBJ whole genome shotgun (WGS) entry which is preliminary data.</text>
</comment>
<proteinExistence type="predicted"/>
<sequence length="131" mass="15022">MGWLFSRRSRSELIHHLVLSQDCQAAYVETLASTLRGNVLWSVVKVTAKEPNRLNLAAGESFTYIGCTLLQRYRNEWGYKSMDESVHPYYYSCPLSYLERAPTQSPEWRAGVRAYHDHRRIARSASAVPVA</sequence>
<dbReference type="AlphaFoldDB" id="A0A443VPA8"/>
<accession>A0A443VPA8</accession>
<protein>
    <submittedName>
        <fullName evidence="1">Uncharacterized protein</fullName>
    </submittedName>
</protein>
<dbReference type="RefSeq" id="WP_128319668.1">
    <property type="nucleotide sequence ID" value="NZ_QKOX01000008.1"/>
</dbReference>
<gene>
    <name evidence="1" type="ORF">DN603_09725</name>
</gene>
<dbReference type="EMBL" id="QKOX01000008">
    <property type="protein sequence ID" value="RWT23364.1"/>
    <property type="molecule type" value="Genomic_DNA"/>
</dbReference>
<evidence type="ECO:0000313" key="2">
    <source>
        <dbReference type="Proteomes" id="UP000288843"/>
    </source>
</evidence>
<reference evidence="1 2" key="1">
    <citation type="submission" date="2018-06" db="EMBL/GenBank/DDBJ databases">
        <title>Carbapenemase-producing Enterobacteriaceae present in wastewater treatment plant effluent and nearby surface waters in the US.</title>
        <authorList>
            <person name="Mathys D.A."/>
            <person name="Mollenkopf D.F."/>
            <person name="Feicht S.M."/>
            <person name="Adams R.J."/>
            <person name="Albers A.L."/>
            <person name="Stuever D.M."/>
            <person name="Daniels J.B."/>
            <person name="Wittum T.E."/>
        </authorList>
    </citation>
    <scope>NUCLEOTIDE SEQUENCE [LARGE SCALE GENOMIC DNA]</scope>
    <source>
        <strain evidence="1 2">GEO_47_Down_B</strain>
    </source>
</reference>
<organism evidence="1 2">
    <name type="scientific">Raoultella planticola</name>
    <name type="common">Klebsiella planticola</name>
    <dbReference type="NCBI Taxonomy" id="575"/>
    <lineage>
        <taxon>Bacteria</taxon>
        <taxon>Pseudomonadati</taxon>
        <taxon>Pseudomonadota</taxon>
        <taxon>Gammaproteobacteria</taxon>
        <taxon>Enterobacterales</taxon>
        <taxon>Enterobacteriaceae</taxon>
        <taxon>Klebsiella/Raoultella group</taxon>
        <taxon>Raoultella</taxon>
    </lineage>
</organism>
<evidence type="ECO:0000313" key="1">
    <source>
        <dbReference type="EMBL" id="RWT23364.1"/>
    </source>
</evidence>